<organism evidence="2 3">
    <name type="scientific">Solilutibacter pythonis</name>
    <dbReference type="NCBI Taxonomy" id="2483112"/>
    <lineage>
        <taxon>Bacteria</taxon>
        <taxon>Pseudomonadati</taxon>
        <taxon>Pseudomonadota</taxon>
        <taxon>Gammaproteobacteria</taxon>
        <taxon>Lysobacterales</taxon>
        <taxon>Lysobacteraceae</taxon>
        <taxon>Solilutibacter</taxon>
    </lineage>
</organism>
<evidence type="ECO:0000313" key="3">
    <source>
        <dbReference type="Proteomes" id="UP000275012"/>
    </source>
</evidence>
<proteinExistence type="predicted"/>
<protein>
    <submittedName>
        <fullName evidence="2">Uncharacterized protein</fullName>
    </submittedName>
</protein>
<keyword evidence="3" id="KW-1185">Reference proteome</keyword>
<evidence type="ECO:0000256" key="1">
    <source>
        <dbReference type="SAM" id="MobiDB-lite"/>
    </source>
</evidence>
<evidence type="ECO:0000313" key="2">
    <source>
        <dbReference type="EMBL" id="RMH90770.1"/>
    </source>
</evidence>
<comment type="caution">
    <text evidence="2">The sequence shown here is derived from an EMBL/GenBank/DDBJ whole genome shotgun (WGS) entry which is preliminary data.</text>
</comment>
<gene>
    <name evidence="2" type="ORF">EBB59_10010</name>
</gene>
<name>A0A3M2HSX4_9GAMM</name>
<feature type="region of interest" description="Disordered" evidence="1">
    <location>
        <begin position="1"/>
        <end position="95"/>
    </location>
</feature>
<dbReference type="EMBL" id="RFLY01000014">
    <property type="protein sequence ID" value="RMH90770.1"/>
    <property type="molecule type" value="Genomic_DNA"/>
</dbReference>
<dbReference type="AlphaFoldDB" id="A0A3M2HSX4"/>
<feature type="compositionally biased region" description="Polar residues" evidence="1">
    <location>
        <begin position="84"/>
        <end position="95"/>
    </location>
</feature>
<sequence length="95" mass="10376">MNRVAARPSVSGIPSGLPDVRAQPPTAIEITRMRPGRPDSGYRRPANARRLIPHQHRPGETLYDADVGPEGHRTTMKSARSRGRNTPGSMPNRTG</sequence>
<accession>A0A3M2HSX4</accession>
<reference evidence="2 3" key="1">
    <citation type="submission" date="2018-10" db="EMBL/GenBank/DDBJ databases">
        <title>Proposal of Lysobacter pythonis sp. nov. isolated from royal pythons (Python regius).</title>
        <authorList>
            <person name="Hans-Juergen B."/>
            <person name="Huptas C."/>
            <person name="Sandra B."/>
            <person name="Igor L."/>
            <person name="Joachim S."/>
            <person name="Siegfried S."/>
            <person name="Mareike W."/>
            <person name="Peter K."/>
        </authorList>
    </citation>
    <scope>NUCLEOTIDE SEQUENCE [LARGE SCALE GENOMIC DNA]</scope>
    <source>
        <strain evidence="2 3">4284/11</strain>
    </source>
</reference>
<dbReference type="Proteomes" id="UP000275012">
    <property type="component" value="Unassembled WGS sequence"/>
</dbReference>
<dbReference type="RefSeq" id="WP_122102011.1">
    <property type="nucleotide sequence ID" value="NZ_RFLY01000014.1"/>
</dbReference>